<feature type="compositionally biased region" description="Polar residues" evidence="1">
    <location>
        <begin position="72"/>
        <end position="84"/>
    </location>
</feature>
<feature type="region of interest" description="Disordered" evidence="1">
    <location>
        <begin position="129"/>
        <end position="157"/>
    </location>
</feature>
<dbReference type="EMBL" id="LUEZ02000010">
    <property type="protein sequence ID" value="RDB29026.1"/>
    <property type="molecule type" value="Genomic_DNA"/>
</dbReference>
<dbReference type="AlphaFoldDB" id="A0A369KDM6"/>
<dbReference type="InParanoid" id="A0A369KDM6"/>
<evidence type="ECO:0000313" key="2">
    <source>
        <dbReference type="EMBL" id="RDB29026.1"/>
    </source>
</evidence>
<protein>
    <submittedName>
        <fullName evidence="2">Uncharacterized protein</fullName>
    </submittedName>
</protein>
<proteinExistence type="predicted"/>
<dbReference type="Proteomes" id="UP000076154">
    <property type="component" value="Unassembled WGS sequence"/>
</dbReference>
<comment type="caution">
    <text evidence="2">The sequence shown here is derived from an EMBL/GenBank/DDBJ whole genome shotgun (WGS) entry which is preliminary data.</text>
</comment>
<organism evidence="2 3">
    <name type="scientific">Hypsizygus marmoreus</name>
    <name type="common">White beech mushroom</name>
    <name type="synonym">Agaricus marmoreus</name>
    <dbReference type="NCBI Taxonomy" id="39966"/>
    <lineage>
        <taxon>Eukaryota</taxon>
        <taxon>Fungi</taxon>
        <taxon>Dikarya</taxon>
        <taxon>Basidiomycota</taxon>
        <taxon>Agaricomycotina</taxon>
        <taxon>Agaricomycetes</taxon>
        <taxon>Agaricomycetidae</taxon>
        <taxon>Agaricales</taxon>
        <taxon>Tricholomatineae</taxon>
        <taxon>Lyophyllaceae</taxon>
        <taxon>Hypsizygus</taxon>
    </lineage>
</organism>
<keyword evidence="3" id="KW-1185">Reference proteome</keyword>
<feature type="region of interest" description="Disordered" evidence="1">
    <location>
        <begin position="39"/>
        <end position="109"/>
    </location>
</feature>
<evidence type="ECO:0000256" key="1">
    <source>
        <dbReference type="SAM" id="MobiDB-lite"/>
    </source>
</evidence>
<gene>
    <name evidence="2" type="ORF">Hypma_015651</name>
</gene>
<accession>A0A369KDM6</accession>
<sequence>MPPVIPFSYTSDKADVRHSAHPYLPLKRPLRCLVSESEAPLGANPATPNLAQDTQQSGHASGSPHVPATGQDAPSQEEVTSQASPLEGAVLTEHQPGNQVVRHGQSPRAPRLQEHNQIIHNITYDQAPPATQGQVAQPTQQASTSMVRTTVKPSYNF</sequence>
<reference evidence="2" key="1">
    <citation type="submission" date="2018-04" db="EMBL/GenBank/DDBJ databases">
        <title>Whole genome sequencing of Hypsizygus marmoreus.</title>
        <authorList>
            <person name="Choi I.-G."/>
            <person name="Min B."/>
            <person name="Kim J.-G."/>
            <person name="Kim S."/>
            <person name="Oh Y.-L."/>
            <person name="Kong W.-S."/>
            <person name="Park H."/>
            <person name="Jeong J."/>
            <person name="Song E.-S."/>
        </authorList>
    </citation>
    <scope>NUCLEOTIDE SEQUENCE [LARGE SCALE GENOMIC DNA]</scope>
    <source>
        <strain evidence="2">51987-8</strain>
    </source>
</reference>
<name>A0A369KDM6_HYPMA</name>
<feature type="compositionally biased region" description="Polar residues" evidence="1">
    <location>
        <begin position="46"/>
        <end position="60"/>
    </location>
</feature>
<evidence type="ECO:0000313" key="3">
    <source>
        <dbReference type="Proteomes" id="UP000076154"/>
    </source>
</evidence>